<comment type="caution">
    <text evidence="1">Lacks conserved residue(s) required for the propagation of feature annotation.</text>
</comment>
<sequence>MFNQVTLVGRLARVPDLRYTTDGVAYTHLVLAVQRSFRNQNGEFDADFVSVTVWRKNAENTVQYCEKGTLIGITGRVQTRQYERDGGKKVFLTEIIADRIRFLQRKIGAPS</sequence>
<reference evidence="3" key="2">
    <citation type="submission" date="2015-06" db="EMBL/GenBank/DDBJ databases">
        <title>Genome Sequence of Bacillus endophyticus and Analysis of its Companion Mechanism in the Ketogulonigenium vulgare-Bacillus strain Consortium.</title>
        <authorList>
            <person name="Jia N."/>
            <person name="Du J."/>
            <person name="Ding M.-Z."/>
            <person name="Gao F."/>
            <person name="Yuan Y.-J."/>
        </authorList>
    </citation>
    <scope>NUCLEOTIDE SEQUENCE [LARGE SCALE GENOMIC DNA]</scope>
    <source>
        <strain evidence="3">Hbe603</strain>
    </source>
</reference>
<dbReference type="PANTHER" id="PTHR10302:SF27">
    <property type="entry name" value="SINGLE-STRANDED DNA-BINDING PROTEIN"/>
    <property type="match status" value="1"/>
</dbReference>
<dbReference type="KEGG" id="beo:BEH_23300"/>
<organism evidence="2 3">
    <name type="scientific">Priestia filamentosa</name>
    <dbReference type="NCBI Taxonomy" id="1402861"/>
    <lineage>
        <taxon>Bacteria</taxon>
        <taxon>Bacillati</taxon>
        <taxon>Bacillota</taxon>
        <taxon>Bacilli</taxon>
        <taxon>Bacillales</taxon>
        <taxon>Bacillaceae</taxon>
        <taxon>Priestia</taxon>
    </lineage>
</organism>
<dbReference type="AlphaFoldDB" id="A0A1X7FS11"/>
<reference evidence="2 3" key="1">
    <citation type="journal article" date="2015" name="PLoS ONE">
        <title>Genome Sequence of Bacillus endophyticus and Analysis of Its Companion Mechanism in the Ketogulonigenium vulgare-Bacillus Strain Consortium.</title>
        <authorList>
            <person name="Jia N."/>
            <person name="Du J."/>
            <person name="Ding M.Z."/>
            <person name="Gao F."/>
            <person name="Yuan Y.J."/>
        </authorList>
    </citation>
    <scope>NUCLEOTIDE SEQUENCE [LARGE SCALE GENOMIC DNA]</scope>
    <source>
        <strain evidence="2 3">Hbe603</strain>
    </source>
</reference>
<dbReference type="GeneID" id="93703209"/>
<comment type="subunit">
    <text evidence="1">Homotetramer.</text>
</comment>
<dbReference type="InterPro" id="IPR000424">
    <property type="entry name" value="Primosome_PriB/ssb"/>
</dbReference>
<dbReference type="InterPro" id="IPR012340">
    <property type="entry name" value="NA-bd_OB-fold"/>
</dbReference>
<gene>
    <name evidence="2" type="ORF">BEH_23300</name>
</gene>
<protein>
    <recommendedName>
        <fullName evidence="1">Single-stranded DNA-binding protein</fullName>
        <shortName evidence="1">SSB</shortName>
    </recommendedName>
</protein>
<dbReference type="GO" id="GO:0003697">
    <property type="term" value="F:single-stranded DNA binding"/>
    <property type="evidence" value="ECO:0007669"/>
    <property type="project" value="UniProtKB-UniRule"/>
</dbReference>
<dbReference type="SUPFAM" id="SSF50249">
    <property type="entry name" value="Nucleic acid-binding proteins"/>
    <property type="match status" value="1"/>
</dbReference>
<keyword evidence="1 2" id="KW-0238">DNA-binding</keyword>
<evidence type="ECO:0000313" key="3">
    <source>
        <dbReference type="Proteomes" id="UP000036202"/>
    </source>
</evidence>
<dbReference type="PATRIC" id="fig|135735.6.peg.4898"/>
<dbReference type="OrthoDB" id="9809878at2"/>
<dbReference type="HAMAP" id="MF_00984">
    <property type="entry name" value="SSB"/>
    <property type="match status" value="1"/>
</dbReference>
<evidence type="ECO:0000313" key="2">
    <source>
        <dbReference type="EMBL" id="AKO94758.1"/>
    </source>
</evidence>
<dbReference type="InterPro" id="IPR011344">
    <property type="entry name" value="ssDNA-bd"/>
</dbReference>
<dbReference type="Proteomes" id="UP000036202">
    <property type="component" value="Chromosome"/>
</dbReference>
<dbReference type="Gene3D" id="2.40.50.140">
    <property type="entry name" value="Nucleic acid-binding proteins"/>
    <property type="match status" value="1"/>
</dbReference>
<dbReference type="GO" id="GO:0006260">
    <property type="term" value="P:DNA replication"/>
    <property type="evidence" value="ECO:0007669"/>
    <property type="project" value="InterPro"/>
</dbReference>
<accession>A0A1X7FS11</accession>
<dbReference type="PANTHER" id="PTHR10302">
    <property type="entry name" value="SINGLE-STRANDED DNA-BINDING PROTEIN"/>
    <property type="match status" value="1"/>
</dbReference>
<dbReference type="CDD" id="cd04496">
    <property type="entry name" value="SSB_OBF"/>
    <property type="match status" value="1"/>
</dbReference>
<dbReference type="GO" id="GO:0009295">
    <property type="term" value="C:nucleoid"/>
    <property type="evidence" value="ECO:0007669"/>
    <property type="project" value="TreeGrafter"/>
</dbReference>
<dbReference type="NCBIfam" id="TIGR00621">
    <property type="entry name" value="ssb"/>
    <property type="match status" value="1"/>
</dbReference>
<proteinExistence type="inferred from homology"/>
<name>A0A1X7FS11_9BACI</name>
<dbReference type="RefSeq" id="WP_019394825.1">
    <property type="nucleotide sequence ID" value="NZ_ALIM01000035.1"/>
</dbReference>
<dbReference type="EMBL" id="CP011974">
    <property type="protein sequence ID" value="AKO94758.1"/>
    <property type="molecule type" value="Genomic_DNA"/>
</dbReference>
<accession>A0A0H4L230</accession>
<keyword evidence="3" id="KW-1185">Reference proteome</keyword>
<dbReference type="Pfam" id="PF00436">
    <property type="entry name" value="SSB"/>
    <property type="match status" value="1"/>
</dbReference>
<dbReference type="PROSITE" id="PS50935">
    <property type="entry name" value="SSB"/>
    <property type="match status" value="1"/>
</dbReference>
<dbReference type="PIRSF" id="PIRSF002070">
    <property type="entry name" value="SSB"/>
    <property type="match status" value="1"/>
</dbReference>
<evidence type="ECO:0000256" key="1">
    <source>
        <dbReference type="HAMAP-Rule" id="MF_00984"/>
    </source>
</evidence>